<dbReference type="Proteomes" id="UP000094313">
    <property type="component" value="Chromosome"/>
</dbReference>
<evidence type="ECO:0008006" key="4">
    <source>
        <dbReference type="Google" id="ProtNLM"/>
    </source>
</evidence>
<feature type="signal peptide" evidence="1">
    <location>
        <begin position="1"/>
        <end position="21"/>
    </location>
</feature>
<name>A0A1D7QL00_9SPHI</name>
<dbReference type="RefSeq" id="WP_069380946.1">
    <property type="nucleotide sequence ID" value="NZ_CP017141.1"/>
</dbReference>
<feature type="chain" id="PRO_5009098769" description="Type IX secretion system membrane protein, PorP/SprF family" evidence="1">
    <location>
        <begin position="22"/>
        <end position="332"/>
    </location>
</feature>
<evidence type="ECO:0000256" key="1">
    <source>
        <dbReference type="SAM" id="SignalP"/>
    </source>
</evidence>
<sequence>MKLIRYTVVLVYIYCSSIGQAVAQQNIQFSQYIFNSLSINPGYAGYKEEWFAQLGLRAQWLGVEGAPQTAIASIDGILDPRDRKMGLGLQITTDKIGAQSATSATANYAYRLQLNGEDTERLSFGLGVGIAQYSLKGQLLHTIDNGDEAVPVGNQSNIVPDMRFGVFYNSDFWYIGVSALDIFSGPKDNRNRNQSAYLNIIRSRHAYLMGGGLINLSPDLRIRPSILIKEDFRGPTSADLNAMAIINDKIWVGASLRTGFNLWKKQSSALSLSKQNSISGIFQFFVNDRFRIGYSYDHVTSKLGSNQNGSHELTMGLAFGRVPRALICPRVF</sequence>
<accession>A0A1D7QL00</accession>
<evidence type="ECO:0000313" key="2">
    <source>
        <dbReference type="EMBL" id="AOM79283.1"/>
    </source>
</evidence>
<proteinExistence type="predicted"/>
<dbReference type="Pfam" id="PF11751">
    <property type="entry name" value="PorP_SprF"/>
    <property type="match status" value="1"/>
</dbReference>
<evidence type="ECO:0000313" key="3">
    <source>
        <dbReference type="Proteomes" id="UP000094313"/>
    </source>
</evidence>
<keyword evidence="1" id="KW-0732">Signal</keyword>
<keyword evidence="3" id="KW-1185">Reference proteome</keyword>
<dbReference type="OrthoDB" id="1493187at2"/>
<dbReference type="AlphaFoldDB" id="A0A1D7QL00"/>
<dbReference type="KEGG" id="psty:BFS30_20200"/>
<dbReference type="InterPro" id="IPR019861">
    <property type="entry name" value="PorP/SprF_Bacteroidetes"/>
</dbReference>
<protein>
    <recommendedName>
        <fullName evidence="4">Type IX secretion system membrane protein, PorP/SprF family</fullName>
    </recommendedName>
</protein>
<organism evidence="2 3">
    <name type="scientific">Pedobacter steynii</name>
    <dbReference type="NCBI Taxonomy" id="430522"/>
    <lineage>
        <taxon>Bacteria</taxon>
        <taxon>Pseudomonadati</taxon>
        <taxon>Bacteroidota</taxon>
        <taxon>Sphingobacteriia</taxon>
        <taxon>Sphingobacteriales</taxon>
        <taxon>Sphingobacteriaceae</taxon>
        <taxon>Pedobacter</taxon>
    </lineage>
</organism>
<reference evidence="2 3" key="1">
    <citation type="submission" date="2016-08" db="EMBL/GenBank/DDBJ databases">
        <authorList>
            <person name="Seilhamer J.J."/>
        </authorList>
    </citation>
    <scope>NUCLEOTIDE SEQUENCE [LARGE SCALE GENOMIC DNA]</scope>
    <source>
        <strain evidence="2 3">DX4</strain>
    </source>
</reference>
<dbReference type="EMBL" id="CP017141">
    <property type="protein sequence ID" value="AOM79283.1"/>
    <property type="molecule type" value="Genomic_DNA"/>
</dbReference>
<dbReference type="NCBIfam" id="TIGR03519">
    <property type="entry name" value="T9SS_PorP_fam"/>
    <property type="match status" value="1"/>
</dbReference>
<gene>
    <name evidence="2" type="ORF">BFS30_20200</name>
</gene>